<reference evidence="2" key="1">
    <citation type="submission" date="2022-10" db="EMBL/GenBank/DDBJ databases">
        <title>Rhodococcus sp.75.</title>
        <authorList>
            <person name="Sun M."/>
        </authorList>
    </citation>
    <scope>NUCLEOTIDE SEQUENCE</scope>
    <source>
        <strain evidence="2">75</strain>
        <plasmid evidence="2">unnamed3</plasmid>
    </source>
</reference>
<organism evidence="2 3">
    <name type="scientific">Rhodococcus antarcticus</name>
    <dbReference type="NCBI Taxonomy" id="2987751"/>
    <lineage>
        <taxon>Bacteria</taxon>
        <taxon>Bacillati</taxon>
        <taxon>Actinomycetota</taxon>
        <taxon>Actinomycetes</taxon>
        <taxon>Mycobacteriales</taxon>
        <taxon>Nocardiaceae</taxon>
        <taxon>Rhodococcus</taxon>
    </lineage>
</organism>
<keyword evidence="2" id="KW-0614">Plasmid</keyword>
<feature type="region of interest" description="Disordered" evidence="1">
    <location>
        <begin position="61"/>
        <end position="84"/>
    </location>
</feature>
<accession>A0ABY6P7A4</accession>
<name>A0ABY6P7A4_9NOCA</name>
<keyword evidence="3" id="KW-1185">Reference proteome</keyword>
<gene>
    <name evidence="2" type="ORF">RHODO2019_19125</name>
</gene>
<dbReference type="Proteomes" id="UP001164965">
    <property type="component" value="Plasmid unnamed3"/>
</dbReference>
<evidence type="ECO:0000313" key="2">
    <source>
        <dbReference type="EMBL" id="UZJ27043.1"/>
    </source>
</evidence>
<dbReference type="RefSeq" id="WP_265385147.1">
    <property type="nucleotide sequence ID" value="NZ_CP110618.1"/>
</dbReference>
<sequence length="84" mass="8982">MAERGCADVAEALFSEFGDKLSLPTIAAVVVQHRLRLHGVTRIVDPVELEEVSRQSLHQLVNTPTPASAPTPASTLTHPAPPVH</sequence>
<proteinExistence type="predicted"/>
<protein>
    <recommendedName>
        <fullName evidence="4">ChlI/MoxR AAA lid domain-containing protein</fullName>
    </recommendedName>
</protein>
<evidence type="ECO:0000256" key="1">
    <source>
        <dbReference type="SAM" id="MobiDB-lite"/>
    </source>
</evidence>
<evidence type="ECO:0008006" key="4">
    <source>
        <dbReference type="Google" id="ProtNLM"/>
    </source>
</evidence>
<feature type="compositionally biased region" description="Low complexity" evidence="1">
    <location>
        <begin position="63"/>
        <end position="78"/>
    </location>
</feature>
<geneLocation type="plasmid" evidence="2 3">
    <name>unnamed3</name>
</geneLocation>
<dbReference type="EMBL" id="CP110618">
    <property type="protein sequence ID" value="UZJ27043.1"/>
    <property type="molecule type" value="Genomic_DNA"/>
</dbReference>
<evidence type="ECO:0000313" key="3">
    <source>
        <dbReference type="Proteomes" id="UP001164965"/>
    </source>
</evidence>